<protein>
    <submittedName>
        <fullName evidence="2">Uncharacterized protein</fullName>
    </submittedName>
</protein>
<feature type="compositionally biased region" description="Basic and acidic residues" evidence="1">
    <location>
        <begin position="304"/>
        <end position="314"/>
    </location>
</feature>
<feature type="region of interest" description="Disordered" evidence="1">
    <location>
        <begin position="50"/>
        <end position="345"/>
    </location>
</feature>
<feature type="compositionally biased region" description="Basic residues" evidence="1">
    <location>
        <begin position="187"/>
        <end position="206"/>
    </location>
</feature>
<feature type="compositionally biased region" description="Basic residues" evidence="1">
    <location>
        <begin position="358"/>
        <end position="379"/>
    </location>
</feature>
<reference evidence="2" key="1">
    <citation type="submission" date="2020-05" db="EMBL/GenBank/DDBJ databases">
        <title>WGS assembly of Panicum virgatum.</title>
        <authorList>
            <person name="Lovell J.T."/>
            <person name="Jenkins J."/>
            <person name="Shu S."/>
            <person name="Juenger T.E."/>
            <person name="Schmutz J."/>
        </authorList>
    </citation>
    <scope>NUCLEOTIDE SEQUENCE</scope>
    <source>
        <strain evidence="2">AP13</strain>
    </source>
</reference>
<evidence type="ECO:0000313" key="3">
    <source>
        <dbReference type="Proteomes" id="UP000823388"/>
    </source>
</evidence>
<feature type="compositionally biased region" description="Basic residues" evidence="1">
    <location>
        <begin position="402"/>
        <end position="417"/>
    </location>
</feature>
<feature type="compositionally biased region" description="Basic and acidic residues" evidence="1">
    <location>
        <begin position="235"/>
        <end position="250"/>
    </location>
</feature>
<feature type="region of interest" description="Disordered" evidence="1">
    <location>
        <begin position="358"/>
        <end position="448"/>
    </location>
</feature>
<accession>A0A8T0RKP4</accession>
<dbReference type="Proteomes" id="UP000823388">
    <property type="component" value="Chromosome 6K"/>
</dbReference>
<keyword evidence="3" id="KW-1185">Reference proteome</keyword>
<feature type="compositionally biased region" description="Basic residues" evidence="1">
    <location>
        <begin position="432"/>
        <end position="448"/>
    </location>
</feature>
<name>A0A8T0RKP4_PANVG</name>
<organism evidence="2 3">
    <name type="scientific">Panicum virgatum</name>
    <name type="common">Blackwell switchgrass</name>
    <dbReference type="NCBI Taxonomy" id="38727"/>
    <lineage>
        <taxon>Eukaryota</taxon>
        <taxon>Viridiplantae</taxon>
        <taxon>Streptophyta</taxon>
        <taxon>Embryophyta</taxon>
        <taxon>Tracheophyta</taxon>
        <taxon>Spermatophyta</taxon>
        <taxon>Magnoliopsida</taxon>
        <taxon>Liliopsida</taxon>
        <taxon>Poales</taxon>
        <taxon>Poaceae</taxon>
        <taxon>PACMAD clade</taxon>
        <taxon>Panicoideae</taxon>
        <taxon>Panicodae</taxon>
        <taxon>Paniceae</taxon>
        <taxon>Panicinae</taxon>
        <taxon>Panicum</taxon>
        <taxon>Panicum sect. Hiantes</taxon>
    </lineage>
</organism>
<feature type="compositionally biased region" description="Gly residues" evidence="1">
    <location>
        <begin position="105"/>
        <end position="114"/>
    </location>
</feature>
<dbReference type="EMBL" id="CM029047">
    <property type="protein sequence ID" value="KAG2585690.1"/>
    <property type="molecule type" value="Genomic_DNA"/>
</dbReference>
<proteinExistence type="predicted"/>
<dbReference type="AlphaFoldDB" id="A0A8T0RKP4"/>
<gene>
    <name evidence="2" type="ORF">PVAP13_6KG406066</name>
</gene>
<feature type="compositionally biased region" description="Polar residues" evidence="1">
    <location>
        <begin position="59"/>
        <end position="73"/>
    </location>
</feature>
<feature type="compositionally biased region" description="Basic residues" evidence="1">
    <location>
        <begin position="265"/>
        <end position="293"/>
    </location>
</feature>
<evidence type="ECO:0000256" key="1">
    <source>
        <dbReference type="SAM" id="MobiDB-lite"/>
    </source>
</evidence>
<comment type="caution">
    <text evidence="2">The sequence shown here is derived from an EMBL/GenBank/DDBJ whole genome shotgun (WGS) entry which is preliminary data.</text>
</comment>
<feature type="compositionally biased region" description="Gly residues" evidence="1">
    <location>
        <begin position="76"/>
        <end position="97"/>
    </location>
</feature>
<feature type="compositionally biased region" description="Gly residues" evidence="1">
    <location>
        <begin position="324"/>
        <end position="341"/>
    </location>
</feature>
<sequence length="448" mass="48563">MYRARSCPHATSSSSEMLLAVRSRRPGYVRGYIRTPLSPWQPHLLITTQHKQDTRTHSLSEPGSNSCSSNGETSAGAGGHGGRAGGGAAAGRGPGAGGRDRVRRGGSGVGGGAVGAIRAVARRARGGARPGRQGPALQRLQGERAPHPRLQPAGRAVQAPPQPLRRHDRRRVPPPLRRLQGRAPPHVPRRPGRRRRVVLQVRRRARPPGLRRLAPEGRRHRRQGPGPVRELLGVLDDRRRGGHQRDRDQEPDVTVGTAAGGLRHQGQRRLQRRPHGLRVPVHRQARRGGRRGRVPVPGPAGRLQEGRRRPGSEHRRVRGRAGQRRGGAAQGGGAPAGGGGHRGQRFALPVLLGGRVRGALRHGAGPRRGGRRLRGRRRRDQVLGGQELVGPRVGGEGVHPNGPRRGRQGGALRHRHGGVLPRQDLAKPSQAPRRRRCRRRGPPRRALN</sequence>
<evidence type="ECO:0000313" key="2">
    <source>
        <dbReference type="EMBL" id="KAG2585690.1"/>
    </source>
</evidence>